<protein>
    <submittedName>
        <fullName evidence="3">Uncharacterized protein</fullName>
    </submittedName>
</protein>
<dbReference type="Proteomes" id="UP000268014">
    <property type="component" value="Unassembled WGS sequence"/>
</dbReference>
<feature type="region of interest" description="Disordered" evidence="1">
    <location>
        <begin position="64"/>
        <end position="88"/>
    </location>
</feature>
<keyword evidence="2" id="KW-0472">Membrane</keyword>
<dbReference type="EMBL" id="UZAF01003118">
    <property type="protein sequence ID" value="VDO12081.1"/>
    <property type="molecule type" value="Genomic_DNA"/>
</dbReference>
<organism evidence="3 4">
    <name type="scientific">Haemonchus placei</name>
    <name type="common">Barber's pole worm</name>
    <dbReference type="NCBI Taxonomy" id="6290"/>
    <lineage>
        <taxon>Eukaryota</taxon>
        <taxon>Metazoa</taxon>
        <taxon>Ecdysozoa</taxon>
        <taxon>Nematoda</taxon>
        <taxon>Chromadorea</taxon>
        <taxon>Rhabditida</taxon>
        <taxon>Rhabditina</taxon>
        <taxon>Rhabditomorpha</taxon>
        <taxon>Strongyloidea</taxon>
        <taxon>Trichostrongylidae</taxon>
        <taxon>Haemonchus</taxon>
    </lineage>
</organism>
<feature type="compositionally biased region" description="Polar residues" evidence="1">
    <location>
        <begin position="79"/>
        <end position="88"/>
    </location>
</feature>
<evidence type="ECO:0000256" key="1">
    <source>
        <dbReference type="SAM" id="MobiDB-lite"/>
    </source>
</evidence>
<accession>A0A3P7SVJ7</accession>
<sequence>MIPVLIIHEDATIDRETLNTIKSELIQTEWWAHSIATAMAGAGLALIAVAAIYALLKSKLLRRGKSDSVSPLPAYEPRVSSSGKGSYT</sequence>
<feature type="transmembrane region" description="Helical" evidence="2">
    <location>
        <begin position="30"/>
        <end position="56"/>
    </location>
</feature>
<dbReference type="AlphaFoldDB" id="A0A3P7SVJ7"/>
<evidence type="ECO:0000256" key="2">
    <source>
        <dbReference type="SAM" id="Phobius"/>
    </source>
</evidence>
<keyword evidence="4" id="KW-1185">Reference proteome</keyword>
<evidence type="ECO:0000313" key="3">
    <source>
        <dbReference type="EMBL" id="VDO12081.1"/>
    </source>
</evidence>
<keyword evidence="2" id="KW-1133">Transmembrane helix</keyword>
<evidence type="ECO:0000313" key="4">
    <source>
        <dbReference type="Proteomes" id="UP000268014"/>
    </source>
</evidence>
<reference evidence="3 4" key="1">
    <citation type="submission" date="2018-11" db="EMBL/GenBank/DDBJ databases">
        <authorList>
            <consortium name="Pathogen Informatics"/>
        </authorList>
    </citation>
    <scope>NUCLEOTIDE SEQUENCE [LARGE SCALE GENOMIC DNA]</scope>
    <source>
        <strain evidence="3 4">MHpl1</strain>
    </source>
</reference>
<gene>
    <name evidence="3" type="ORF">HPLM_LOCUS1934</name>
</gene>
<keyword evidence="2" id="KW-0812">Transmembrane</keyword>
<proteinExistence type="predicted"/>
<name>A0A3P7SVJ7_HAEPC</name>